<dbReference type="RefSeq" id="WP_377852286.1">
    <property type="nucleotide sequence ID" value="NZ_JBHLZU010000010.1"/>
</dbReference>
<dbReference type="InterPro" id="IPR045935">
    <property type="entry name" value="DUF6355"/>
</dbReference>
<organism evidence="1 2">
    <name type="scientific">Allokutzneria oryzae</name>
    <dbReference type="NCBI Taxonomy" id="1378989"/>
    <lineage>
        <taxon>Bacteria</taxon>
        <taxon>Bacillati</taxon>
        <taxon>Actinomycetota</taxon>
        <taxon>Actinomycetes</taxon>
        <taxon>Pseudonocardiales</taxon>
        <taxon>Pseudonocardiaceae</taxon>
        <taxon>Allokutzneria</taxon>
    </lineage>
</organism>
<evidence type="ECO:0000313" key="2">
    <source>
        <dbReference type="Proteomes" id="UP001589693"/>
    </source>
</evidence>
<sequence length="59" mass="6770">MWRWRRDGYAKYNHCGPGSTTIRVRWVIASRAEKDRCVGPGVTNLEDGSVADRFISNAW</sequence>
<reference evidence="1 2" key="1">
    <citation type="submission" date="2024-09" db="EMBL/GenBank/DDBJ databases">
        <authorList>
            <person name="Sun Q."/>
            <person name="Mori K."/>
        </authorList>
    </citation>
    <scope>NUCLEOTIDE SEQUENCE [LARGE SCALE GENOMIC DNA]</scope>
    <source>
        <strain evidence="1 2">TBRC 7907</strain>
    </source>
</reference>
<proteinExistence type="predicted"/>
<dbReference type="EMBL" id="JBHLZU010000010">
    <property type="protein sequence ID" value="MFB9904939.1"/>
    <property type="molecule type" value="Genomic_DNA"/>
</dbReference>
<keyword evidence="2" id="KW-1185">Reference proteome</keyword>
<dbReference type="Pfam" id="PF19882">
    <property type="entry name" value="DUF6355"/>
    <property type="match status" value="1"/>
</dbReference>
<evidence type="ECO:0000313" key="1">
    <source>
        <dbReference type="EMBL" id="MFB9904939.1"/>
    </source>
</evidence>
<protein>
    <submittedName>
        <fullName evidence="1">DUF6355 family natural product biosynthesis protein</fullName>
    </submittedName>
</protein>
<dbReference type="Proteomes" id="UP001589693">
    <property type="component" value="Unassembled WGS sequence"/>
</dbReference>
<gene>
    <name evidence="1" type="ORF">ACFFQA_13435</name>
</gene>
<accession>A0ABV5ZY67</accession>
<name>A0ABV5ZY67_9PSEU</name>
<comment type="caution">
    <text evidence="1">The sequence shown here is derived from an EMBL/GenBank/DDBJ whole genome shotgun (WGS) entry which is preliminary data.</text>
</comment>